<feature type="domain" description="VWFA" evidence="3">
    <location>
        <begin position="32"/>
        <end position="193"/>
    </location>
</feature>
<dbReference type="Gene3D" id="3.10.100.10">
    <property type="entry name" value="Mannose-Binding Protein A, subunit A"/>
    <property type="match status" value="1"/>
</dbReference>
<dbReference type="InterPro" id="IPR016186">
    <property type="entry name" value="C-type_lectin-like/link_sf"/>
</dbReference>
<dbReference type="Proteomes" id="UP000050794">
    <property type="component" value="Unassembled WGS sequence"/>
</dbReference>
<dbReference type="SMART" id="SM00327">
    <property type="entry name" value="VWA"/>
    <property type="match status" value="1"/>
</dbReference>
<dbReference type="WBParaSite" id="TCNE_0000670701-mRNA-1">
    <property type="protein sequence ID" value="TCNE_0000670701-mRNA-1"/>
    <property type="gene ID" value="TCNE_0000670701"/>
</dbReference>
<reference evidence="6" key="1">
    <citation type="submission" date="2016-06" db="UniProtKB">
        <authorList>
            <consortium name="WormBaseParasite"/>
        </authorList>
    </citation>
    <scope>IDENTIFICATION</scope>
</reference>
<dbReference type="SUPFAM" id="SSF56436">
    <property type="entry name" value="C-type lectin-like"/>
    <property type="match status" value="1"/>
</dbReference>
<dbReference type="PANTHER" id="PTHR31024:SF3">
    <property type="entry name" value="C-TYPE LECTIN-RELATED"/>
    <property type="match status" value="1"/>
</dbReference>
<dbReference type="SMART" id="SM00034">
    <property type="entry name" value="CLECT"/>
    <property type="match status" value="1"/>
</dbReference>
<dbReference type="InterPro" id="IPR036465">
    <property type="entry name" value="vWFA_dom_sf"/>
</dbReference>
<dbReference type="EMBL" id="UYWY01019540">
    <property type="protein sequence ID" value="VDM38028.1"/>
    <property type="molecule type" value="Genomic_DNA"/>
</dbReference>
<dbReference type="Pfam" id="PF00092">
    <property type="entry name" value="VWA"/>
    <property type="match status" value="1"/>
</dbReference>
<dbReference type="Gene3D" id="3.40.50.410">
    <property type="entry name" value="von Willebrand factor, type A domain"/>
    <property type="match status" value="1"/>
</dbReference>
<dbReference type="CDD" id="cd00037">
    <property type="entry name" value="CLECT"/>
    <property type="match status" value="1"/>
</dbReference>
<dbReference type="InterPro" id="IPR002035">
    <property type="entry name" value="VWF_A"/>
</dbReference>
<evidence type="ECO:0000313" key="6">
    <source>
        <dbReference type="WBParaSite" id="TCNE_0000670701-mRNA-1"/>
    </source>
</evidence>
<gene>
    <name evidence="4" type="ORF">TCNE_LOCUS6707</name>
</gene>
<dbReference type="PROSITE" id="PS50234">
    <property type="entry name" value="VWFA"/>
    <property type="match status" value="1"/>
</dbReference>
<sequence length="411" mass="47021">NVLTDAGDSEAIEEAKPVHKECRCDVHNIWLDIIFVIDTSKAVSDHDFVAIGKLLTYYFEKLTISQPNGEYARVGLVFGAEKSYVAANLTTFKNEEEAIKRITHLMKYRRKLPVGKGIRFNAGGALIDARSILNREARINKPAVVVLFSATEITCHRFYNSPRNRYMRQEVEDPCRIATRLTEENNVLITVAMKFGKQQLFPKNEIATPCFNITNGRTVAQDLQKKICDANCFCPRPYVQFRNDEKCERYAECVYMHGISLPYQSAVATCREDDSHLVDIFNEEKERFVKQLHSEGEHAPYWIGLRNKYGQNVWPTGAELREGGFARWAPNEPSNKGNCTEVKLDEHQETLWNSQDCEGAHSNYFSCQKRACDTANYCALTPPENPDIFSSEEDIEEDEFELNAEDELEKQ</sequence>
<dbReference type="PANTHER" id="PTHR31024">
    <property type="entry name" value="C-TYPE LECTIN"/>
    <property type="match status" value="1"/>
</dbReference>
<evidence type="ECO:0000259" key="2">
    <source>
        <dbReference type="PROSITE" id="PS50041"/>
    </source>
</evidence>
<evidence type="ECO:0000256" key="1">
    <source>
        <dbReference type="SAM" id="MobiDB-lite"/>
    </source>
</evidence>
<evidence type="ECO:0000259" key="3">
    <source>
        <dbReference type="PROSITE" id="PS50234"/>
    </source>
</evidence>
<reference evidence="4 5" key="2">
    <citation type="submission" date="2018-11" db="EMBL/GenBank/DDBJ databases">
        <authorList>
            <consortium name="Pathogen Informatics"/>
        </authorList>
    </citation>
    <scope>NUCLEOTIDE SEQUENCE [LARGE SCALE GENOMIC DNA]</scope>
</reference>
<dbReference type="Pfam" id="PF00059">
    <property type="entry name" value="Lectin_C"/>
    <property type="match status" value="1"/>
</dbReference>
<feature type="domain" description="C-type lectin" evidence="2">
    <location>
        <begin position="249"/>
        <end position="358"/>
    </location>
</feature>
<protein>
    <submittedName>
        <fullName evidence="6">C-type lectin</fullName>
    </submittedName>
</protein>
<accession>A0A183UDY7</accession>
<feature type="compositionally biased region" description="Acidic residues" evidence="1">
    <location>
        <begin position="390"/>
        <end position="411"/>
    </location>
</feature>
<dbReference type="InterPro" id="IPR001304">
    <property type="entry name" value="C-type_lectin-like"/>
</dbReference>
<feature type="region of interest" description="Disordered" evidence="1">
    <location>
        <begin position="384"/>
        <end position="411"/>
    </location>
</feature>
<dbReference type="SUPFAM" id="SSF53300">
    <property type="entry name" value="vWA-like"/>
    <property type="match status" value="1"/>
</dbReference>
<dbReference type="AlphaFoldDB" id="A0A183UDY7"/>
<proteinExistence type="predicted"/>
<evidence type="ECO:0000313" key="4">
    <source>
        <dbReference type="EMBL" id="VDM38028.1"/>
    </source>
</evidence>
<dbReference type="InterPro" id="IPR016187">
    <property type="entry name" value="CTDL_fold"/>
</dbReference>
<evidence type="ECO:0000313" key="5">
    <source>
        <dbReference type="Proteomes" id="UP000050794"/>
    </source>
</evidence>
<keyword evidence="5" id="KW-1185">Reference proteome</keyword>
<name>A0A183UDY7_TOXCA</name>
<organism evidence="5 6">
    <name type="scientific">Toxocara canis</name>
    <name type="common">Canine roundworm</name>
    <dbReference type="NCBI Taxonomy" id="6265"/>
    <lineage>
        <taxon>Eukaryota</taxon>
        <taxon>Metazoa</taxon>
        <taxon>Ecdysozoa</taxon>
        <taxon>Nematoda</taxon>
        <taxon>Chromadorea</taxon>
        <taxon>Rhabditida</taxon>
        <taxon>Spirurina</taxon>
        <taxon>Ascaridomorpha</taxon>
        <taxon>Ascaridoidea</taxon>
        <taxon>Toxocaridae</taxon>
        <taxon>Toxocara</taxon>
    </lineage>
</organism>
<dbReference type="PROSITE" id="PS50041">
    <property type="entry name" value="C_TYPE_LECTIN_2"/>
    <property type="match status" value="1"/>
</dbReference>